<dbReference type="PANTHER" id="PTHR30146:SF109">
    <property type="entry name" value="HTH-TYPE TRANSCRIPTIONAL REGULATOR GALS"/>
    <property type="match status" value="1"/>
</dbReference>
<dbReference type="Proteomes" id="UP000184079">
    <property type="component" value="Unassembled WGS sequence"/>
</dbReference>
<keyword evidence="6" id="KW-1185">Reference proteome</keyword>
<dbReference type="PROSITE" id="PS00356">
    <property type="entry name" value="HTH_LACI_1"/>
    <property type="match status" value="1"/>
</dbReference>
<evidence type="ECO:0000256" key="1">
    <source>
        <dbReference type="ARBA" id="ARBA00023015"/>
    </source>
</evidence>
<keyword evidence="1" id="KW-0805">Transcription regulation</keyword>
<name>A0A1M5RKJ6_9BACI</name>
<keyword evidence="3" id="KW-0804">Transcription</keyword>
<evidence type="ECO:0000259" key="4">
    <source>
        <dbReference type="PROSITE" id="PS50932"/>
    </source>
</evidence>
<sequence>MKKSTIKDVAREANVSIATVSRILNNTGKGYSDKTKQHVMQTIEQMGYFPNAIARSLINNESGTIGVLFPAVSGMVSAEMLHGIEAAAQVYGKSVFVCNTLSDPDKTKHYLQLLYEKQVEGVIFASGRLTRNFQKIVKQMNVPFVTLSGISDLKNIPEIKVDDLKATYDATNYLIKHGHTKLAMVSGPPHDLIAGTPRMEGFKQALTDANLPCKSSQISWSSAFYFEDGKHAFRSIMKSHPEVTAIVAASDEMAAGVISEANAQGIRVPEDVSVIGYDNTKLATMTVPSLTTVSQEFDVMGYRASELLCQCIMGEDTDSIIMEHKIIERESVKKTKARGVV</sequence>
<dbReference type="PANTHER" id="PTHR30146">
    <property type="entry name" value="LACI-RELATED TRANSCRIPTIONAL REPRESSOR"/>
    <property type="match status" value="1"/>
</dbReference>
<evidence type="ECO:0000313" key="6">
    <source>
        <dbReference type="Proteomes" id="UP000184079"/>
    </source>
</evidence>
<dbReference type="CDD" id="cd01392">
    <property type="entry name" value="HTH_LacI"/>
    <property type="match status" value="1"/>
</dbReference>
<accession>A0A1M5RKJ6</accession>
<proteinExistence type="predicted"/>
<dbReference type="OrthoDB" id="9784962at2"/>
<dbReference type="InterPro" id="IPR010982">
    <property type="entry name" value="Lambda_DNA-bd_dom_sf"/>
</dbReference>
<feature type="domain" description="HTH lacI-type" evidence="4">
    <location>
        <begin position="4"/>
        <end position="59"/>
    </location>
</feature>
<dbReference type="SMART" id="SM00354">
    <property type="entry name" value="HTH_LACI"/>
    <property type="match status" value="1"/>
</dbReference>
<dbReference type="AlphaFoldDB" id="A0A1M5RKJ6"/>
<dbReference type="Gene3D" id="3.40.50.2300">
    <property type="match status" value="2"/>
</dbReference>
<keyword evidence="2" id="KW-0238">DNA-binding</keyword>
<dbReference type="SUPFAM" id="SSF47413">
    <property type="entry name" value="lambda repressor-like DNA-binding domains"/>
    <property type="match status" value="1"/>
</dbReference>
<dbReference type="InterPro" id="IPR028082">
    <property type="entry name" value="Peripla_BP_I"/>
</dbReference>
<dbReference type="Pfam" id="PF00532">
    <property type="entry name" value="Peripla_BP_1"/>
    <property type="match status" value="1"/>
</dbReference>
<evidence type="ECO:0000313" key="5">
    <source>
        <dbReference type="EMBL" id="SHH26755.1"/>
    </source>
</evidence>
<dbReference type="Gene3D" id="1.10.260.40">
    <property type="entry name" value="lambda repressor-like DNA-binding domains"/>
    <property type="match status" value="1"/>
</dbReference>
<dbReference type="PRINTS" id="PR00036">
    <property type="entry name" value="HTHLACI"/>
</dbReference>
<gene>
    <name evidence="5" type="ORF">SAMN05421807_105193</name>
</gene>
<dbReference type="InterPro" id="IPR001761">
    <property type="entry name" value="Peripla_BP/Lac1_sug-bd_dom"/>
</dbReference>
<dbReference type="GO" id="GO:0000976">
    <property type="term" value="F:transcription cis-regulatory region binding"/>
    <property type="evidence" value="ECO:0007669"/>
    <property type="project" value="TreeGrafter"/>
</dbReference>
<evidence type="ECO:0000256" key="3">
    <source>
        <dbReference type="ARBA" id="ARBA00023163"/>
    </source>
</evidence>
<dbReference type="EMBL" id="FQXD01000005">
    <property type="protein sequence ID" value="SHH26755.1"/>
    <property type="molecule type" value="Genomic_DNA"/>
</dbReference>
<dbReference type="CDD" id="cd19975">
    <property type="entry name" value="PBP1_CcpA-like"/>
    <property type="match status" value="1"/>
</dbReference>
<dbReference type="PROSITE" id="PS50932">
    <property type="entry name" value="HTH_LACI_2"/>
    <property type="match status" value="1"/>
</dbReference>
<protein>
    <submittedName>
        <fullName evidence="5">LacI family transcriptional regulator</fullName>
    </submittedName>
</protein>
<dbReference type="Pfam" id="PF00356">
    <property type="entry name" value="LacI"/>
    <property type="match status" value="1"/>
</dbReference>
<reference evidence="6" key="1">
    <citation type="submission" date="2016-11" db="EMBL/GenBank/DDBJ databases">
        <authorList>
            <person name="Varghese N."/>
            <person name="Submissions S."/>
        </authorList>
    </citation>
    <scope>NUCLEOTIDE SEQUENCE [LARGE SCALE GENOMIC DNA]</scope>
    <source>
        <strain evidence="6">CGMCC 1.6496</strain>
    </source>
</reference>
<dbReference type="InterPro" id="IPR000843">
    <property type="entry name" value="HTH_LacI"/>
</dbReference>
<evidence type="ECO:0000256" key="2">
    <source>
        <dbReference type="ARBA" id="ARBA00023125"/>
    </source>
</evidence>
<organism evidence="5 6">
    <name type="scientific">Virgibacillus chiguensis</name>
    <dbReference type="NCBI Taxonomy" id="411959"/>
    <lineage>
        <taxon>Bacteria</taxon>
        <taxon>Bacillati</taxon>
        <taxon>Bacillota</taxon>
        <taxon>Bacilli</taxon>
        <taxon>Bacillales</taxon>
        <taxon>Bacillaceae</taxon>
        <taxon>Virgibacillus</taxon>
    </lineage>
</organism>
<dbReference type="RefSeq" id="WP_073007076.1">
    <property type="nucleotide sequence ID" value="NZ_FQXD01000005.1"/>
</dbReference>
<dbReference type="SUPFAM" id="SSF53822">
    <property type="entry name" value="Periplasmic binding protein-like I"/>
    <property type="match status" value="1"/>
</dbReference>
<dbReference type="GO" id="GO:0003700">
    <property type="term" value="F:DNA-binding transcription factor activity"/>
    <property type="evidence" value="ECO:0007669"/>
    <property type="project" value="TreeGrafter"/>
</dbReference>